<dbReference type="PANTHER" id="PTHR43685">
    <property type="entry name" value="GLYCOSYLTRANSFERASE"/>
    <property type="match status" value="1"/>
</dbReference>
<keyword evidence="4" id="KW-1185">Reference proteome</keyword>
<gene>
    <name evidence="3" type="ORF">SAMN05444583_10863</name>
</gene>
<dbReference type="RefSeq" id="WP_072751832.1">
    <property type="nucleotide sequence ID" value="NZ_FOAW01000008.1"/>
</dbReference>
<keyword evidence="3" id="KW-0808">Transferase</keyword>
<dbReference type="Gene3D" id="3.90.550.10">
    <property type="entry name" value="Spore Coat Polysaccharide Biosynthesis Protein SpsA, Chain A"/>
    <property type="match status" value="1"/>
</dbReference>
<evidence type="ECO:0000259" key="2">
    <source>
        <dbReference type="Pfam" id="PF13632"/>
    </source>
</evidence>
<dbReference type="EMBL" id="FOAW01000008">
    <property type="protein sequence ID" value="SEL35454.1"/>
    <property type="molecule type" value="Genomic_DNA"/>
</dbReference>
<evidence type="ECO:0000259" key="1">
    <source>
        <dbReference type="Pfam" id="PF00535"/>
    </source>
</evidence>
<feature type="domain" description="Glycosyltransferase 2-like" evidence="2">
    <location>
        <begin position="160"/>
        <end position="256"/>
    </location>
</feature>
<feature type="domain" description="Glycosyltransferase 2-like" evidence="1">
    <location>
        <begin position="10"/>
        <end position="126"/>
    </location>
</feature>
<dbReference type="GO" id="GO:0016740">
    <property type="term" value="F:transferase activity"/>
    <property type="evidence" value="ECO:0007669"/>
    <property type="project" value="UniProtKB-KW"/>
</dbReference>
<sequence>MPAQSPDLVSVIIPAYNAMGVIDVQLTALAEQDYQGTFEVIVSDNGSTDGLAEHIDGHPLREVLDLRRVDSSATKGAPHARNAGAAAARGEYLVFCDADDMVHPEWLGALVAAGQEYDSVSGPVETTTLNTPKVASWRPVQPPDKPEETPGFLNFGLSGNLGIWRSVFDSVGGFDESLNVCEDIDISWRLQLAGFTLGHAPKAMVAYRLRDNYRALWRQAFAYGEAGPQLYRDYRCYGLRPTKPFPLLVYVLALVFRSPIVPRFISRLSMGGWIYYTAFLAGRLSGSIKERIWCV</sequence>
<protein>
    <submittedName>
        <fullName evidence="3">Glycosyl transferase family group 2</fullName>
    </submittedName>
</protein>
<dbReference type="Pfam" id="PF13632">
    <property type="entry name" value="Glyco_trans_2_3"/>
    <property type="match status" value="1"/>
</dbReference>
<evidence type="ECO:0000313" key="4">
    <source>
        <dbReference type="Proteomes" id="UP000198677"/>
    </source>
</evidence>
<dbReference type="Pfam" id="PF00535">
    <property type="entry name" value="Glycos_transf_2"/>
    <property type="match status" value="1"/>
</dbReference>
<dbReference type="Proteomes" id="UP000198677">
    <property type="component" value="Unassembled WGS sequence"/>
</dbReference>
<name>A0A1H7PJ28_9NOCA</name>
<dbReference type="InterPro" id="IPR001173">
    <property type="entry name" value="Glyco_trans_2-like"/>
</dbReference>
<accession>A0A1H7PJ28</accession>
<organism evidence="3 4">
    <name type="scientific">Rhodococcus maanshanensis</name>
    <dbReference type="NCBI Taxonomy" id="183556"/>
    <lineage>
        <taxon>Bacteria</taxon>
        <taxon>Bacillati</taxon>
        <taxon>Actinomycetota</taxon>
        <taxon>Actinomycetes</taxon>
        <taxon>Mycobacteriales</taxon>
        <taxon>Nocardiaceae</taxon>
        <taxon>Rhodococcus</taxon>
    </lineage>
</organism>
<proteinExistence type="predicted"/>
<dbReference type="AlphaFoldDB" id="A0A1H7PJ28"/>
<dbReference type="PANTHER" id="PTHR43685:SF3">
    <property type="entry name" value="SLR2126 PROTEIN"/>
    <property type="match status" value="1"/>
</dbReference>
<dbReference type="InterPro" id="IPR029044">
    <property type="entry name" value="Nucleotide-diphossugar_trans"/>
</dbReference>
<reference evidence="4" key="1">
    <citation type="submission" date="2016-10" db="EMBL/GenBank/DDBJ databases">
        <authorList>
            <person name="Varghese N."/>
            <person name="Submissions S."/>
        </authorList>
    </citation>
    <scope>NUCLEOTIDE SEQUENCE [LARGE SCALE GENOMIC DNA]</scope>
    <source>
        <strain evidence="4">DSM 44675</strain>
    </source>
</reference>
<evidence type="ECO:0000313" key="3">
    <source>
        <dbReference type="EMBL" id="SEL35454.1"/>
    </source>
</evidence>
<dbReference type="InterPro" id="IPR050834">
    <property type="entry name" value="Glycosyltransf_2"/>
</dbReference>
<dbReference type="SUPFAM" id="SSF53448">
    <property type="entry name" value="Nucleotide-diphospho-sugar transferases"/>
    <property type="match status" value="1"/>
</dbReference>